<organism evidence="3 4">
    <name type="scientific">Hyaloscypha variabilis (strain UAMH 11265 / GT02V1 / F)</name>
    <name type="common">Meliniomyces variabilis</name>
    <dbReference type="NCBI Taxonomy" id="1149755"/>
    <lineage>
        <taxon>Eukaryota</taxon>
        <taxon>Fungi</taxon>
        <taxon>Dikarya</taxon>
        <taxon>Ascomycota</taxon>
        <taxon>Pezizomycotina</taxon>
        <taxon>Leotiomycetes</taxon>
        <taxon>Helotiales</taxon>
        <taxon>Hyaloscyphaceae</taxon>
        <taxon>Hyaloscypha</taxon>
        <taxon>Hyaloscypha variabilis</taxon>
    </lineage>
</organism>
<proteinExistence type="predicted"/>
<dbReference type="Pfam" id="PF13279">
    <property type="entry name" value="4HBT_2"/>
    <property type="match status" value="1"/>
</dbReference>
<dbReference type="InterPro" id="IPR029069">
    <property type="entry name" value="HotDog_dom_sf"/>
</dbReference>
<evidence type="ECO:0000256" key="1">
    <source>
        <dbReference type="SAM" id="Coils"/>
    </source>
</evidence>
<sequence length="288" mass="32953">MKVRLSSLLSPRSLAPRKTTKPSFPRPPTNHSFSTTPPNPSTPPPTSNSRWLSTTKSRLGKCILFGLSRPQCHQAAQILKILSHEWRDLVAGREGFLVSPAHAGLLRHPVVWGEMDSMGHVNNVMYVRYAESARVNWAAKYAVRDREFCEEWRELATPRGVGMILKSIGVEYKFPMTYPDHISVFHKLRALPEKDSSSFVLDVLILSELHQRPAARCVEDIVVYDYRAGKKVAVRPFMMKAFEETWREQEEERKRVESRIQEVERAVVELERETWNREGAVEDLGSGT</sequence>
<dbReference type="PANTHER" id="PTHR31793:SF39">
    <property type="entry name" value="THIOESTERASE_THIOL ESTER DEHYDRASE-ISOMERASE"/>
    <property type="match status" value="1"/>
</dbReference>
<dbReference type="GO" id="GO:0047617">
    <property type="term" value="F:fatty acyl-CoA hydrolase activity"/>
    <property type="evidence" value="ECO:0007669"/>
    <property type="project" value="TreeGrafter"/>
</dbReference>
<dbReference type="OrthoDB" id="5538558at2759"/>
<feature type="compositionally biased region" description="Pro residues" evidence="2">
    <location>
        <begin position="37"/>
        <end position="46"/>
    </location>
</feature>
<evidence type="ECO:0000313" key="3">
    <source>
        <dbReference type="EMBL" id="PMD34453.1"/>
    </source>
</evidence>
<feature type="compositionally biased region" description="Low complexity" evidence="2">
    <location>
        <begin position="1"/>
        <end position="17"/>
    </location>
</feature>
<keyword evidence="1" id="KW-0175">Coiled coil</keyword>
<keyword evidence="3" id="KW-0413">Isomerase</keyword>
<evidence type="ECO:0000313" key="4">
    <source>
        <dbReference type="Proteomes" id="UP000235786"/>
    </source>
</evidence>
<dbReference type="InterPro" id="IPR050563">
    <property type="entry name" value="4-hydroxybenzoyl-CoA_TE"/>
</dbReference>
<dbReference type="GO" id="GO:0016853">
    <property type="term" value="F:isomerase activity"/>
    <property type="evidence" value="ECO:0007669"/>
    <property type="project" value="UniProtKB-KW"/>
</dbReference>
<gene>
    <name evidence="3" type="ORF">L207DRAFT_517586</name>
</gene>
<dbReference type="AlphaFoldDB" id="A0A2J6R7G0"/>
<reference evidence="3 4" key="1">
    <citation type="submission" date="2016-04" db="EMBL/GenBank/DDBJ databases">
        <title>A degradative enzymes factory behind the ericoid mycorrhizal symbiosis.</title>
        <authorList>
            <consortium name="DOE Joint Genome Institute"/>
            <person name="Martino E."/>
            <person name="Morin E."/>
            <person name="Grelet G."/>
            <person name="Kuo A."/>
            <person name="Kohler A."/>
            <person name="Daghino S."/>
            <person name="Barry K."/>
            <person name="Choi C."/>
            <person name="Cichocki N."/>
            <person name="Clum A."/>
            <person name="Copeland A."/>
            <person name="Hainaut M."/>
            <person name="Haridas S."/>
            <person name="Labutti K."/>
            <person name="Lindquist E."/>
            <person name="Lipzen A."/>
            <person name="Khouja H.-R."/>
            <person name="Murat C."/>
            <person name="Ohm R."/>
            <person name="Olson A."/>
            <person name="Spatafora J."/>
            <person name="Veneault-Fourrey C."/>
            <person name="Henrissat B."/>
            <person name="Grigoriev I."/>
            <person name="Martin F."/>
            <person name="Perotto S."/>
        </authorList>
    </citation>
    <scope>NUCLEOTIDE SEQUENCE [LARGE SCALE GENOMIC DNA]</scope>
    <source>
        <strain evidence="3 4">F</strain>
    </source>
</reference>
<keyword evidence="4" id="KW-1185">Reference proteome</keyword>
<dbReference type="SUPFAM" id="SSF54637">
    <property type="entry name" value="Thioesterase/thiol ester dehydrase-isomerase"/>
    <property type="match status" value="1"/>
</dbReference>
<feature type="region of interest" description="Disordered" evidence="2">
    <location>
        <begin position="1"/>
        <end position="51"/>
    </location>
</feature>
<dbReference type="CDD" id="cd00586">
    <property type="entry name" value="4HBT"/>
    <property type="match status" value="1"/>
</dbReference>
<name>A0A2J6R7G0_HYAVF</name>
<evidence type="ECO:0000256" key="2">
    <source>
        <dbReference type="SAM" id="MobiDB-lite"/>
    </source>
</evidence>
<protein>
    <submittedName>
        <fullName evidence="3">Thioesterase/thiol ester dehydrase-isomerase</fullName>
    </submittedName>
</protein>
<dbReference type="Proteomes" id="UP000235786">
    <property type="component" value="Unassembled WGS sequence"/>
</dbReference>
<dbReference type="EMBL" id="KZ613954">
    <property type="protein sequence ID" value="PMD34453.1"/>
    <property type="molecule type" value="Genomic_DNA"/>
</dbReference>
<accession>A0A2J6R7G0</accession>
<dbReference type="Gene3D" id="3.10.129.10">
    <property type="entry name" value="Hotdog Thioesterase"/>
    <property type="match status" value="1"/>
</dbReference>
<dbReference type="PANTHER" id="PTHR31793">
    <property type="entry name" value="4-HYDROXYBENZOYL-COA THIOESTERASE FAMILY MEMBER"/>
    <property type="match status" value="1"/>
</dbReference>
<feature type="coiled-coil region" evidence="1">
    <location>
        <begin position="239"/>
        <end position="273"/>
    </location>
</feature>